<dbReference type="WBParaSite" id="RSKR_0000558300.1">
    <property type="protein sequence ID" value="RSKR_0000558300.1"/>
    <property type="gene ID" value="RSKR_0000558300"/>
</dbReference>
<protein>
    <submittedName>
        <fullName evidence="2">Neur_chan_LBD domain-containing protein</fullName>
    </submittedName>
</protein>
<proteinExistence type="predicted"/>
<evidence type="ECO:0000313" key="1">
    <source>
        <dbReference type="Proteomes" id="UP000095286"/>
    </source>
</evidence>
<organism evidence="1 2">
    <name type="scientific">Rhabditophanes sp. KR3021</name>
    <dbReference type="NCBI Taxonomy" id="114890"/>
    <lineage>
        <taxon>Eukaryota</taxon>
        <taxon>Metazoa</taxon>
        <taxon>Ecdysozoa</taxon>
        <taxon>Nematoda</taxon>
        <taxon>Chromadorea</taxon>
        <taxon>Rhabditida</taxon>
        <taxon>Tylenchina</taxon>
        <taxon>Panagrolaimomorpha</taxon>
        <taxon>Strongyloidoidea</taxon>
        <taxon>Alloionematidae</taxon>
        <taxon>Rhabditophanes</taxon>
    </lineage>
</organism>
<accession>A0AC35TXW9</accession>
<sequence length="411" mass="47928">MRSLTNIFLFLLFFKNAAFQLSKIQSDSEVLFDLINKKGYNPLVRPKGLIQNENGGFSPTLVKISIYVRYISNINEMSNEYSMQITFRQSWIDSRLRFDNNDTLFNPPNYFVLNKDDFLWKPDFFFANEISGHKHSIDQPNKLVRVYKDGTVLISQRISLVLSSPYNLINFPLDHQMIYLDIASYAHTIDDIHFEWYEESPIQMKTGINNSLPQFLIETYSTEHCQSITTLGNFSCLRLQFKLSRETEFYFFHIFIPQILLVLTSMVSFWLHPSGIPGRVTLGVTTLLTITTSANGGAGSKIHHVSYLRAIDFWNFINIFFIFCSLIEFAITSFLFNRTNKKSDDESNSLIESTEKNNVLNRRACSQNILDKFSGIQAIKIDYFSRIVFPILYFIFVITFFMYYGNERKHQ</sequence>
<evidence type="ECO:0000313" key="2">
    <source>
        <dbReference type="WBParaSite" id="RSKR_0000558300.1"/>
    </source>
</evidence>
<name>A0AC35TXW9_9BILA</name>
<reference evidence="2" key="1">
    <citation type="submission" date="2016-11" db="UniProtKB">
        <authorList>
            <consortium name="WormBaseParasite"/>
        </authorList>
    </citation>
    <scope>IDENTIFICATION</scope>
    <source>
        <strain evidence="2">KR3021</strain>
    </source>
</reference>
<dbReference type="Proteomes" id="UP000095286">
    <property type="component" value="Unplaced"/>
</dbReference>